<dbReference type="InterPro" id="IPR004387">
    <property type="entry name" value="Pept_M50_Zn"/>
</dbReference>
<evidence type="ECO:0000256" key="4">
    <source>
        <dbReference type="ARBA" id="ARBA00022670"/>
    </source>
</evidence>
<dbReference type="PANTHER" id="PTHR42837:SF2">
    <property type="entry name" value="MEMBRANE METALLOPROTEASE ARASP2, CHLOROPLASTIC-RELATED"/>
    <property type="match status" value="1"/>
</dbReference>
<dbReference type="GO" id="GO:0046872">
    <property type="term" value="F:metal ion binding"/>
    <property type="evidence" value="ECO:0007669"/>
    <property type="project" value="UniProtKB-KW"/>
</dbReference>
<evidence type="ECO:0000256" key="1">
    <source>
        <dbReference type="ARBA" id="ARBA00001947"/>
    </source>
</evidence>
<dbReference type="GO" id="GO:0006508">
    <property type="term" value="P:proteolysis"/>
    <property type="evidence" value="ECO:0007669"/>
    <property type="project" value="UniProtKB-KW"/>
</dbReference>
<dbReference type="AlphaFoldDB" id="A0A6V8LX78"/>
<reference evidence="13 14" key="1">
    <citation type="submission" date="2020-04" db="EMBL/GenBank/DDBJ databases">
        <authorList>
            <consortium name="Desulfovibrio sp. FSS-1 genome sequencing consortium"/>
            <person name="Shimoshige H."/>
            <person name="Kobayashi H."/>
            <person name="Maekawa T."/>
        </authorList>
    </citation>
    <scope>NUCLEOTIDE SEQUENCE [LARGE SCALE GENOMIC DNA]</scope>
    <source>
        <strain evidence="13 14">SIID29052-01</strain>
    </source>
</reference>
<keyword evidence="14" id="KW-1185">Reference proteome</keyword>
<keyword evidence="4 13" id="KW-0645">Protease</keyword>
<dbReference type="EMBL" id="BLTE01000002">
    <property type="protein sequence ID" value="GFK92885.1"/>
    <property type="molecule type" value="Genomic_DNA"/>
</dbReference>
<organism evidence="13 14">
    <name type="scientific">Fundidesulfovibrio magnetotacticus</name>
    <dbReference type="NCBI Taxonomy" id="2730080"/>
    <lineage>
        <taxon>Bacteria</taxon>
        <taxon>Pseudomonadati</taxon>
        <taxon>Thermodesulfobacteriota</taxon>
        <taxon>Desulfovibrionia</taxon>
        <taxon>Desulfovibrionales</taxon>
        <taxon>Desulfovibrionaceae</taxon>
        <taxon>Fundidesulfovibrio</taxon>
    </lineage>
</organism>
<keyword evidence="10 11" id="KW-0472">Membrane</keyword>
<dbReference type="InterPro" id="IPR008915">
    <property type="entry name" value="Peptidase_M50"/>
</dbReference>
<comment type="caution">
    <text evidence="13">The sequence shown here is derived from an EMBL/GenBank/DDBJ whole genome shotgun (WGS) entry which is preliminary data.</text>
</comment>
<dbReference type="CDD" id="cd06163">
    <property type="entry name" value="S2P-M50_PDZ_RseP-like"/>
    <property type="match status" value="1"/>
</dbReference>
<evidence type="ECO:0000256" key="11">
    <source>
        <dbReference type="RuleBase" id="RU362031"/>
    </source>
</evidence>
<dbReference type="InterPro" id="IPR041489">
    <property type="entry name" value="PDZ_6"/>
</dbReference>
<keyword evidence="9 11" id="KW-0482">Metalloprotease</keyword>
<evidence type="ECO:0000256" key="7">
    <source>
        <dbReference type="ARBA" id="ARBA00022833"/>
    </source>
</evidence>
<feature type="transmembrane region" description="Helical" evidence="11">
    <location>
        <begin position="6"/>
        <end position="29"/>
    </location>
</feature>
<dbReference type="InterPro" id="IPR001478">
    <property type="entry name" value="PDZ"/>
</dbReference>
<dbReference type="Proteomes" id="UP000494245">
    <property type="component" value="Unassembled WGS sequence"/>
</dbReference>
<proteinExistence type="inferred from homology"/>
<dbReference type="RefSeq" id="WP_173081378.1">
    <property type="nucleotide sequence ID" value="NZ_BLTE01000002.1"/>
</dbReference>
<gene>
    <name evidence="13" type="primary">mmpA</name>
    <name evidence="13" type="ORF">NNJEOMEG_00713</name>
</gene>
<dbReference type="GO" id="GO:0004222">
    <property type="term" value="F:metalloendopeptidase activity"/>
    <property type="evidence" value="ECO:0007669"/>
    <property type="project" value="InterPro"/>
</dbReference>
<keyword evidence="7 11" id="KW-0862">Zinc</keyword>
<dbReference type="SUPFAM" id="SSF50156">
    <property type="entry name" value="PDZ domain-like"/>
    <property type="match status" value="1"/>
</dbReference>
<name>A0A6V8LX78_9BACT</name>
<comment type="subcellular location">
    <subcellularLocation>
        <location evidence="2">Membrane</location>
        <topology evidence="2">Multi-pass membrane protein</topology>
    </subcellularLocation>
</comment>
<dbReference type="GO" id="GO:0016020">
    <property type="term" value="C:membrane"/>
    <property type="evidence" value="ECO:0007669"/>
    <property type="project" value="UniProtKB-SubCell"/>
</dbReference>
<feature type="transmembrane region" description="Helical" evidence="11">
    <location>
        <begin position="337"/>
        <end position="358"/>
    </location>
</feature>
<feature type="transmembrane region" description="Helical" evidence="11">
    <location>
        <begin position="283"/>
        <end position="305"/>
    </location>
</feature>
<dbReference type="NCBIfam" id="TIGR00054">
    <property type="entry name" value="RIP metalloprotease RseP"/>
    <property type="match status" value="1"/>
</dbReference>
<evidence type="ECO:0000256" key="8">
    <source>
        <dbReference type="ARBA" id="ARBA00022989"/>
    </source>
</evidence>
<dbReference type="InterPro" id="IPR036034">
    <property type="entry name" value="PDZ_sf"/>
</dbReference>
<feature type="transmembrane region" description="Helical" evidence="11">
    <location>
        <begin position="251"/>
        <end position="271"/>
    </location>
</feature>
<reference evidence="13 14" key="2">
    <citation type="submission" date="2020-05" db="EMBL/GenBank/DDBJ databases">
        <title>Draft genome sequence of Desulfovibrio sp. strainFSS-1.</title>
        <authorList>
            <person name="Shimoshige H."/>
            <person name="Kobayashi H."/>
            <person name="Maekawa T."/>
        </authorList>
    </citation>
    <scope>NUCLEOTIDE SEQUENCE [LARGE SCALE GENOMIC DNA]</scope>
    <source>
        <strain evidence="13 14">SIID29052-01</strain>
    </source>
</reference>
<keyword evidence="5 11" id="KW-0812">Transmembrane</keyword>
<evidence type="ECO:0000256" key="5">
    <source>
        <dbReference type="ARBA" id="ARBA00022692"/>
    </source>
</evidence>
<comment type="cofactor">
    <cofactor evidence="1 11">
        <name>Zn(2+)</name>
        <dbReference type="ChEBI" id="CHEBI:29105"/>
    </cofactor>
</comment>
<accession>A0A6V8LX78</accession>
<dbReference type="SMART" id="SM00228">
    <property type="entry name" value="PDZ"/>
    <property type="match status" value="1"/>
</dbReference>
<dbReference type="CDD" id="cd23081">
    <property type="entry name" value="cpPDZ_EcRseP-like"/>
    <property type="match status" value="1"/>
</dbReference>
<evidence type="ECO:0000256" key="3">
    <source>
        <dbReference type="ARBA" id="ARBA00007931"/>
    </source>
</evidence>
<evidence type="ECO:0000256" key="9">
    <source>
        <dbReference type="ARBA" id="ARBA00023049"/>
    </source>
</evidence>
<evidence type="ECO:0000256" key="6">
    <source>
        <dbReference type="ARBA" id="ARBA00022801"/>
    </source>
</evidence>
<keyword evidence="11" id="KW-0479">Metal-binding</keyword>
<evidence type="ECO:0000313" key="13">
    <source>
        <dbReference type="EMBL" id="GFK92885.1"/>
    </source>
</evidence>
<evidence type="ECO:0000259" key="12">
    <source>
        <dbReference type="SMART" id="SM00228"/>
    </source>
</evidence>
<dbReference type="Gene3D" id="2.30.42.10">
    <property type="match status" value="1"/>
</dbReference>
<evidence type="ECO:0000256" key="2">
    <source>
        <dbReference type="ARBA" id="ARBA00004141"/>
    </source>
</evidence>
<evidence type="ECO:0000256" key="10">
    <source>
        <dbReference type="ARBA" id="ARBA00023136"/>
    </source>
</evidence>
<dbReference type="EC" id="3.4.24.-" evidence="11"/>
<sequence>MIDFLLKAVHFVVVIGVLIFIHELGHFLLARFFGMGVRVFSLGFGPKLLAFRAGQTEYRVCAVPLGGYVQLVAQDSEDDDTTEGFPPDTWFVRRPSWQRMLVVAAGPLFNLVLAWALYAGLYYANGRFETPASVGEVVQAGAAERAGIKQGDVVTAVDGAPILYFRELREKVEQSGGKPLRLDVKRGQEQLAFTVTPDLRPQKNLFGEDVSKPLLGVTSTKESVNIPMGAASALREGLAQTWEITAVTGQIFWKLVAGVVPVSTIGGPIMIAELVGKQSEQGLAHLVSLTAMISVNLAILNLLPIPVLDGGHILFFALETVLRRPVPERLRAMTTKAGFVLLMGLMLMATANDILRLIGGGSK</sequence>
<dbReference type="PANTHER" id="PTHR42837">
    <property type="entry name" value="REGULATOR OF SIGMA-E PROTEASE RSEP"/>
    <property type="match status" value="1"/>
</dbReference>
<evidence type="ECO:0000313" key="14">
    <source>
        <dbReference type="Proteomes" id="UP000494245"/>
    </source>
</evidence>
<feature type="transmembrane region" description="Helical" evidence="11">
    <location>
        <begin position="101"/>
        <end position="124"/>
    </location>
</feature>
<keyword evidence="6 11" id="KW-0378">Hydrolase</keyword>
<comment type="similarity">
    <text evidence="3 11">Belongs to the peptidase M50B family.</text>
</comment>
<dbReference type="Pfam" id="PF17820">
    <property type="entry name" value="PDZ_6"/>
    <property type="match status" value="1"/>
</dbReference>
<dbReference type="Pfam" id="PF02163">
    <property type="entry name" value="Peptidase_M50"/>
    <property type="match status" value="1"/>
</dbReference>
<protein>
    <recommendedName>
        <fullName evidence="11">Zinc metalloprotease</fullName>
        <ecNumber evidence="11">3.4.24.-</ecNumber>
    </recommendedName>
</protein>
<keyword evidence="8 11" id="KW-1133">Transmembrane helix</keyword>
<feature type="domain" description="PDZ" evidence="12">
    <location>
        <begin position="117"/>
        <end position="188"/>
    </location>
</feature>